<dbReference type="Pfam" id="PF13041">
    <property type="entry name" value="PPR_2"/>
    <property type="match status" value="2"/>
</dbReference>
<organism evidence="4 5">
    <name type="scientific">Macleaya cordata</name>
    <name type="common">Five-seeded plume-poppy</name>
    <name type="synonym">Bocconia cordata</name>
    <dbReference type="NCBI Taxonomy" id="56857"/>
    <lineage>
        <taxon>Eukaryota</taxon>
        <taxon>Viridiplantae</taxon>
        <taxon>Streptophyta</taxon>
        <taxon>Embryophyta</taxon>
        <taxon>Tracheophyta</taxon>
        <taxon>Spermatophyta</taxon>
        <taxon>Magnoliopsida</taxon>
        <taxon>Ranunculales</taxon>
        <taxon>Papaveraceae</taxon>
        <taxon>Papaveroideae</taxon>
        <taxon>Macleaya</taxon>
    </lineage>
</organism>
<gene>
    <name evidence="4" type="ORF">BVC80_1373g3</name>
</gene>
<accession>A0A200QQM1</accession>
<dbReference type="FunFam" id="1.25.40.10:FF:000196">
    <property type="entry name" value="Pentatricopeptide repeat-containing protein At4g14850"/>
    <property type="match status" value="1"/>
</dbReference>
<keyword evidence="1" id="KW-0677">Repeat</keyword>
<dbReference type="Gene3D" id="1.25.40.10">
    <property type="entry name" value="Tetratricopeptide repeat domain"/>
    <property type="match status" value="3"/>
</dbReference>
<dbReference type="GO" id="GO:0003723">
    <property type="term" value="F:RNA binding"/>
    <property type="evidence" value="ECO:0007669"/>
    <property type="project" value="InterPro"/>
</dbReference>
<sequence length="370" mass="42076">MQVHSLIIRFGLWSDRFTNNSLVNLYSKCGFVNAAYRLFEEMPERDVVSWTSMIVGFSQSGLEKDAMWLFDQMRLAKVEPNSFTFGSLFSACATINAFYKGKQLHSLVVKYGLETDMVVGSAIVDMYSKCGEMNEALRIFKCMPERDLVSWNGMICGFAQNGEALKALKLFDEMVQSTAVVPNHVTFIGVLSACSHGDLVNEGRRYFNDMVHEYFIEPKAEHYTCMVDILGRAGLLEEAEALILELPFKPDTVTWGALLGACKLHGNQDMARSITERLCKDEPKNSSNYVLLANTYTATGEWADAFEVRELMDARGVQKMMGCSWIEIRNCLHSFVSGQKHHPQFELIYEVLQRLLLQIKDRYDYKPISF</sequence>
<comment type="caution">
    <text evidence="4">The sequence shown here is derived from an EMBL/GenBank/DDBJ whole genome shotgun (WGS) entry which is preliminary data.</text>
</comment>
<dbReference type="PANTHER" id="PTHR47926">
    <property type="entry name" value="PENTATRICOPEPTIDE REPEAT-CONTAINING PROTEIN"/>
    <property type="match status" value="1"/>
</dbReference>
<evidence type="ECO:0000256" key="2">
    <source>
        <dbReference type="ARBA" id="ARBA00061659"/>
    </source>
</evidence>
<dbReference type="SUPFAM" id="SSF48452">
    <property type="entry name" value="TPR-like"/>
    <property type="match status" value="1"/>
</dbReference>
<dbReference type="Pfam" id="PF20431">
    <property type="entry name" value="E_motif"/>
    <property type="match status" value="1"/>
</dbReference>
<dbReference type="InterPro" id="IPR002885">
    <property type="entry name" value="PPR_rpt"/>
</dbReference>
<protein>
    <submittedName>
        <fullName evidence="4">Pentatricopeptide repeat</fullName>
    </submittedName>
</protein>
<name>A0A200QQM1_MACCD</name>
<reference evidence="4 5" key="1">
    <citation type="journal article" date="2017" name="Mol. Plant">
        <title>The Genome of Medicinal Plant Macleaya cordata Provides New Insights into Benzylisoquinoline Alkaloids Metabolism.</title>
        <authorList>
            <person name="Liu X."/>
            <person name="Liu Y."/>
            <person name="Huang P."/>
            <person name="Ma Y."/>
            <person name="Qing Z."/>
            <person name="Tang Q."/>
            <person name="Cao H."/>
            <person name="Cheng P."/>
            <person name="Zheng Y."/>
            <person name="Yuan Z."/>
            <person name="Zhou Y."/>
            <person name="Liu J."/>
            <person name="Tang Z."/>
            <person name="Zhuo Y."/>
            <person name="Zhang Y."/>
            <person name="Yu L."/>
            <person name="Huang J."/>
            <person name="Yang P."/>
            <person name="Peng Q."/>
            <person name="Zhang J."/>
            <person name="Jiang W."/>
            <person name="Zhang Z."/>
            <person name="Lin K."/>
            <person name="Ro D.K."/>
            <person name="Chen X."/>
            <person name="Xiong X."/>
            <person name="Shang Y."/>
            <person name="Huang S."/>
            <person name="Zeng J."/>
        </authorList>
    </citation>
    <scope>NUCLEOTIDE SEQUENCE [LARGE SCALE GENOMIC DNA]</scope>
    <source>
        <strain evidence="5">cv. BLH2017</strain>
        <tissue evidence="4">Root</tissue>
    </source>
</reference>
<dbReference type="FunFam" id="1.25.40.10:FF:000280">
    <property type="entry name" value="Pentatricopeptide repeat-containing protein"/>
    <property type="match status" value="1"/>
</dbReference>
<feature type="repeat" description="PPR" evidence="3">
    <location>
        <begin position="15"/>
        <end position="45"/>
    </location>
</feature>
<evidence type="ECO:0000256" key="1">
    <source>
        <dbReference type="ARBA" id="ARBA00022737"/>
    </source>
</evidence>
<dbReference type="InParanoid" id="A0A200QQM1"/>
<dbReference type="NCBIfam" id="TIGR00756">
    <property type="entry name" value="PPR"/>
    <property type="match status" value="3"/>
</dbReference>
<dbReference type="FunFam" id="1.25.40.10:FF:000031">
    <property type="entry name" value="Pentatricopeptide repeat-containing protein mitochondrial"/>
    <property type="match status" value="1"/>
</dbReference>
<dbReference type="OMA" id="TCHISLA"/>
<dbReference type="Pfam" id="PF01535">
    <property type="entry name" value="PPR"/>
    <property type="match status" value="1"/>
</dbReference>
<comment type="similarity">
    <text evidence="2">Belongs to the PPR family. PCMP-E subfamily.</text>
</comment>
<dbReference type="PROSITE" id="PS51375">
    <property type="entry name" value="PPR"/>
    <property type="match status" value="3"/>
</dbReference>
<dbReference type="Proteomes" id="UP000195402">
    <property type="component" value="Unassembled WGS sequence"/>
</dbReference>
<dbReference type="OrthoDB" id="1882346at2759"/>
<dbReference type="InterPro" id="IPR046848">
    <property type="entry name" value="E_motif"/>
</dbReference>
<dbReference type="AlphaFoldDB" id="A0A200QQM1"/>
<keyword evidence="5" id="KW-1185">Reference proteome</keyword>
<dbReference type="EMBL" id="MVGT01001355">
    <property type="protein sequence ID" value="OVA12784.1"/>
    <property type="molecule type" value="Genomic_DNA"/>
</dbReference>
<feature type="repeat" description="PPR" evidence="3">
    <location>
        <begin position="46"/>
        <end position="80"/>
    </location>
</feature>
<evidence type="ECO:0000313" key="4">
    <source>
        <dbReference type="EMBL" id="OVA12784.1"/>
    </source>
</evidence>
<feature type="repeat" description="PPR" evidence="3">
    <location>
        <begin position="147"/>
        <end position="181"/>
    </location>
</feature>
<dbReference type="InterPro" id="IPR046960">
    <property type="entry name" value="PPR_At4g14850-like_plant"/>
</dbReference>
<dbReference type="InterPro" id="IPR011990">
    <property type="entry name" value="TPR-like_helical_dom_sf"/>
</dbReference>
<dbReference type="PANTHER" id="PTHR47926:SF428">
    <property type="entry name" value="(WILD MALAYSIAN BANANA) HYPOTHETICAL PROTEIN"/>
    <property type="match status" value="1"/>
</dbReference>
<proteinExistence type="inferred from homology"/>
<evidence type="ECO:0000256" key="3">
    <source>
        <dbReference type="PROSITE-ProRule" id="PRU00708"/>
    </source>
</evidence>
<dbReference type="GO" id="GO:0009451">
    <property type="term" value="P:RNA modification"/>
    <property type="evidence" value="ECO:0007669"/>
    <property type="project" value="InterPro"/>
</dbReference>
<evidence type="ECO:0000313" key="5">
    <source>
        <dbReference type="Proteomes" id="UP000195402"/>
    </source>
</evidence>